<protein>
    <submittedName>
        <fullName evidence="1">Uncharacterized protein</fullName>
    </submittedName>
</protein>
<keyword evidence="2" id="KW-1185">Reference proteome</keyword>
<accession>W4M080</accession>
<dbReference type="AlphaFoldDB" id="W4M080"/>
<evidence type="ECO:0000313" key="1">
    <source>
        <dbReference type="EMBL" id="ETX03371.1"/>
    </source>
</evidence>
<reference evidence="1 2" key="1">
    <citation type="journal article" date="2014" name="Nature">
        <title>An environmental bacterial taxon with a large and distinct metabolic repertoire.</title>
        <authorList>
            <person name="Wilson M.C."/>
            <person name="Mori T."/>
            <person name="Ruckert C."/>
            <person name="Uria A.R."/>
            <person name="Helf M.J."/>
            <person name="Takada K."/>
            <person name="Gernert C."/>
            <person name="Steffens U.A."/>
            <person name="Heycke N."/>
            <person name="Schmitt S."/>
            <person name="Rinke C."/>
            <person name="Helfrich E.J."/>
            <person name="Brachmann A.O."/>
            <person name="Gurgui C."/>
            <person name="Wakimoto T."/>
            <person name="Kracht M."/>
            <person name="Crusemann M."/>
            <person name="Hentschel U."/>
            <person name="Abe I."/>
            <person name="Matsunaga S."/>
            <person name="Kalinowski J."/>
            <person name="Takeyama H."/>
            <person name="Piel J."/>
        </authorList>
    </citation>
    <scope>NUCLEOTIDE SEQUENCE [LARGE SCALE GENOMIC DNA]</scope>
    <source>
        <strain evidence="2">TSY2</strain>
    </source>
</reference>
<dbReference type="HOGENOM" id="CLU_704973_0_0_7"/>
<dbReference type="EMBL" id="AZHX01001442">
    <property type="protein sequence ID" value="ETX03371.1"/>
    <property type="molecule type" value="Genomic_DNA"/>
</dbReference>
<feature type="non-terminal residue" evidence="1">
    <location>
        <position position="1"/>
    </location>
</feature>
<name>W4M080_9BACT</name>
<organism evidence="1 2">
    <name type="scientific">Candidatus Entotheonella gemina</name>
    <dbReference type="NCBI Taxonomy" id="1429439"/>
    <lineage>
        <taxon>Bacteria</taxon>
        <taxon>Pseudomonadati</taxon>
        <taxon>Nitrospinota/Tectimicrobiota group</taxon>
        <taxon>Candidatus Tectimicrobiota</taxon>
        <taxon>Candidatus Entotheonellia</taxon>
        <taxon>Candidatus Entotheonellales</taxon>
        <taxon>Candidatus Entotheonellaceae</taxon>
        <taxon>Candidatus Entotheonella</taxon>
    </lineage>
</organism>
<dbReference type="Proteomes" id="UP000019140">
    <property type="component" value="Unassembled WGS sequence"/>
</dbReference>
<evidence type="ECO:0000313" key="2">
    <source>
        <dbReference type="Proteomes" id="UP000019140"/>
    </source>
</evidence>
<proteinExistence type="predicted"/>
<gene>
    <name evidence="1" type="ORF">ETSY2_33655</name>
</gene>
<comment type="caution">
    <text evidence="1">The sequence shown here is derived from an EMBL/GenBank/DDBJ whole genome shotgun (WGS) entry which is preliminary data.</text>
</comment>
<sequence>NAPPNLFESDTLISGGVIRGTLATMLKEAIGLPRDAVIDAQLPAPWQALGEYFNCIRFTHAFCALQSSAARPVTAPLTLVKDAEGQLLKDSQGHVCDVSLCEAPGLLGPSRQAPSFAVDWKNRDDVDALFGWPLSHQIKRELRVRTAMDRDYRRAKDNQLFAYDMVVPEGLIWYGAVDLSDVPAGPDRNAVSVQLHALLQRGLHGIGKTKARAAVDTDVAISPWQPSSCQPIHADTWVITLQTPALLCDPKALDETSGHEVLFNAYHHAWAELSGHHLKLIRFFASQSLAGGYQVYRFQPSKPYNPFLLTDAGSVFVLQAVSDVTAAQAELQKWLAHGLDLPPWAITRYGEDWQTCPFLRHDGFGEIAVNLPCNRQPDAEVFHGIKKSLAH</sequence>